<accession>A0A0W1JJG5</accession>
<reference evidence="2 3" key="1">
    <citation type="submission" date="2015-12" db="EMBL/GenBank/DDBJ databases">
        <title>Draft Genome Sequence of Desulfitobacterium hafniense Strain DH, a Sulfate-reducing Bacterium Isolated from Paddy Soils.</title>
        <authorList>
            <person name="Bao P."/>
            <person name="Zhang X."/>
            <person name="Li G."/>
        </authorList>
    </citation>
    <scope>NUCLEOTIDE SEQUENCE [LARGE SCALE GENOMIC DNA]</scope>
    <source>
        <strain evidence="2 3">DH</strain>
    </source>
</reference>
<feature type="transmembrane region" description="Helical" evidence="1">
    <location>
        <begin position="171"/>
        <end position="190"/>
    </location>
</feature>
<dbReference type="AlphaFoldDB" id="A0A0W1JJG5"/>
<dbReference type="PANTHER" id="PTHR41307">
    <property type="entry name" value="MEMBRANE PROTEIN-RELATED"/>
    <property type="match status" value="1"/>
</dbReference>
<evidence type="ECO:0000313" key="2">
    <source>
        <dbReference type="EMBL" id="KTE91693.1"/>
    </source>
</evidence>
<proteinExistence type="predicted"/>
<keyword evidence="1" id="KW-0472">Membrane</keyword>
<dbReference type="OrthoDB" id="1655249at2"/>
<dbReference type="Proteomes" id="UP000054623">
    <property type="component" value="Unassembled WGS sequence"/>
</dbReference>
<dbReference type="RefSeq" id="WP_005814017.1">
    <property type="nucleotide sequence ID" value="NZ_LOCK01000020.1"/>
</dbReference>
<dbReference type="SUPFAM" id="SSF158560">
    <property type="entry name" value="BH3980-like"/>
    <property type="match status" value="1"/>
</dbReference>
<organism evidence="2 3">
    <name type="scientific">Desulfitobacterium hafniense</name>
    <name type="common">Desulfitobacterium frappieri</name>
    <dbReference type="NCBI Taxonomy" id="49338"/>
    <lineage>
        <taxon>Bacteria</taxon>
        <taxon>Bacillati</taxon>
        <taxon>Bacillota</taxon>
        <taxon>Clostridia</taxon>
        <taxon>Eubacteriales</taxon>
        <taxon>Desulfitobacteriaceae</taxon>
        <taxon>Desulfitobacterium</taxon>
    </lineage>
</organism>
<dbReference type="Gene3D" id="1.10.1900.10">
    <property type="entry name" value="c-terminal domain of poly(a) binding protein"/>
    <property type="match status" value="1"/>
</dbReference>
<evidence type="ECO:0000256" key="1">
    <source>
        <dbReference type="SAM" id="Phobius"/>
    </source>
</evidence>
<name>A0A0W1JJG5_DESHA</name>
<feature type="transmembrane region" description="Helical" evidence="1">
    <location>
        <begin position="92"/>
        <end position="116"/>
    </location>
</feature>
<gene>
    <name evidence="2" type="ORF">AT727_20840</name>
</gene>
<evidence type="ECO:0000313" key="3">
    <source>
        <dbReference type="Proteomes" id="UP000054623"/>
    </source>
</evidence>
<feature type="transmembrane region" description="Helical" evidence="1">
    <location>
        <begin position="128"/>
        <end position="151"/>
    </location>
</feature>
<protein>
    <submittedName>
        <fullName evidence="2">Uncharacterized protein</fullName>
    </submittedName>
</protein>
<dbReference type="PANTHER" id="PTHR41307:SF1">
    <property type="entry name" value="MEMBRANE PROTEIN"/>
    <property type="match status" value="1"/>
</dbReference>
<sequence length="217" mass="24382">MKKAKELLKRNNLREKGIFKENQEVYTNMIVYIRSSDMTDYNQESVREDIIHMILDGQQRGDTIEKIMGGDYKELCDEIIAAMPKKTLKERIIEFIAIFLKSLGVLGVIALVENLVSGLLAGSKSFRFILTVGDIINAVIIVLAAIAIYYYVSKTAFNTMKKKKVTSFLKLWLAASIVSGLVILGNVYFTTAVLEIPLTLAAILVLAIFLIERIVDR</sequence>
<feature type="transmembrane region" description="Helical" evidence="1">
    <location>
        <begin position="196"/>
        <end position="215"/>
    </location>
</feature>
<keyword evidence="1" id="KW-1133">Transmembrane helix</keyword>
<keyword evidence="1" id="KW-0812">Transmembrane</keyword>
<comment type="caution">
    <text evidence="2">The sequence shown here is derived from an EMBL/GenBank/DDBJ whole genome shotgun (WGS) entry which is preliminary data.</text>
</comment>
<dbReference type="EMBL" id="LOCK01000020">
    <property type="protein sequence ID" value="KTE91693.1"/>
    <property type="molecule type" value="Genomic_DNA"/>
</dbReference>